<protein>
    <submittedName>
        <fullName evidence="1">Uncharacterized protein</fullName>
    </submittedName>
</protein>
<evidence type="ECO:0000313" key="1">
    <source>
        <dbReference type="EMBL" id="KAI9897376.1"/>
    </source>
</evidence>
<organism evidence="1 2">
    <name type="scientific">Trichothecium roseum</name>
    <dbReference type="NCBI Taxonomy" id="47278"/>
    <lineage>
        <taxon>Eukaryota</taxon>
        <taxon>Fungi</taxon>
        <taxon>Dikarya</taxon>
        <taxon>Ascomycota</taxon>
        <taxon>Pezizomycotina</taxon>
        <taxon>Sordariomycetes</taxon>
        <taxon>Hypocreomycetidae</taxon>
        <taxon>Hypocreales</taxon>
        <taxon>Hypocreales incertae sedis</taxon>
        <taxon>Trichothecium</taxon>
    </lineage>
</organism>
<proteinExistence type="predicted"/>
<evidence type="ECO:0000313" key="2">
    <source>
        <dbReference type="Proteomes" id="UP001163324"/>
    </source>
</evidence>
<comment type="caution">
    <text evidence="1">The sequence shown here is derived from an EMBL/GenBank/DDBJ whole genome shotgun (WGS) entry which is preliminary data.</text>
</comment>
<keyword evidence="2" id="KW-1185">Reference proteome</keyword>
<accession>A0ACC0UUP1</accession>
<reference evidence="1" key="1">
    <citation type="submission" date="2022-10" db="EMBL/GenBank/DDBJ databases">
        <title>Complete Genome of Trichothecium roseum strain YXFP-22015, a Plant Pathogen Isolated from Citrus.</title>
        <authorList>
            <person name="Wang Y."/>
            <person name="Zhu L."/>
        </authorList>
    </citation>
    <scope>NUCLEOTIDE SEQUENCE</scope>
    <source>
        <strain evidence="1">YXFP-22015</strain>
    </source>
</reference>
<dbReference type="EMBL" id="CM047946">
    <property type="protein sequence ID" value="KAI9897376.1"/>
    <property type="molecule type" value="Genomic_DNA"/>
</dbReference>
<dbReference type="Proteomes" id="UP001163324">
    <property type="component" value="Chromosome 7"/>
</dbReference>
<sequence>MKPSTFLPLALCGVATATATAPWEHRSGGKADITVLEAPDFVRPYVLPKYRGKAIKLTPSQIIRFSITANSSDGAFSLIQHNGKDSGYPSARPHTHANVHEHFYCSKGRVQLWGKKNATGASHEARVGTAGDYGNVPPGAIHTFQLTAPDTQLTHVFHPAGFEHLFEVFSLGEWPTEGVSAPFLAMPEDDPPFGPLTPDMDALLRGLDLVAAEAEEYLPRRDFVNGTAGDDDSLSWHDGPNELPADNTLPYFVAKDYGPKYLSRERGTYQIVQPLTTAEQATHNNFTMGTIILSPPTSKNGTMPVRRTLPHHFAIQMEDGQLALSVDGYEATRMIQGDVAFIPASVSFSYAATVPFTKFLYMNAGAEGLDYQLLRGSEPWGWTAYPEE</sequence>
<name>A0ACC0UUP1_9HYPO</name>
<gene>
    <name evidence="1" type="ORF">N3K66_007232</name>
</gene>